<evidence type="ECO:0000256" key="2">
    <source>
        <dbReference type="ARBA" id="ARBA00022814"/>
    </source>
</evidence>
<evidence type="ECO:0000313" key="8">
    <source>
        <dbReference type="Proteomes" id="UP000177979"/>
    </source>
</evidence>
<reference evidence="7 8" key="1">
    <citation type="journal article" date="2016" name="Nat. Commun.">
        <title>Thousands of microbial genomes shed light on interconnected biogeochemical processes in an aquifer system.</title>
        <authorList>
            <person name="Anantharaman K."/>
            <person name="Brown C.T."/>
            <person name="Hug L.A."/>
            <person name="Sharon I."/>
            <person name="Castelle C.J."/>
            <person name="Probst A.J."/>
            <person name="Thomas B.C."/>
            <person name="Singh A."/>
            <person name="Wilkins M.J."/>
            <person name="Karaoz U."/>
            <person name="Brodie E.L."/>
            <person name="Williams K.H."/>
            <person name="Hubbard S.S."/>
            <person name="Banfield J.F."/>
        </authorList>
    </citation>
    <scope>NUCLEOTIDE SEQUENCE [LARGE SCALE GENOMIC DNA]</scope>
</reference>
<keyword evidence="5" id="KW-0804">Transcription</keyword>
<dbReference type="PANTHER" id="PTHR11078">
    <property type="entry name" value="N UTILIZATION SUBSTANCE PROTEIN B-RELATED"/>
    <property type="match status" value="1"/>
</dbReference>
<evidence type="ECO:0000256" key="5">
    <source>
        <dbReference type="ARBA" id="ARBA00023163"/>
    </source>
</evidence>
<organism evidence="7 8">
    <name type="scientific">Candidatus Collierbacteria bacterium RIFCSPHIGHO2_01_FULL_50_25</name>
    <dbReference type="NCBI Taxonomy" id="1817722"/>
    <lineage>
        <taxon>Bacteria</taxon>
        <taxon>Candidatus Collieribacteriota</taxon>
    </lineage>
</organism>
<dbReference type="STRING" id="1817722.A2703_02380"/>
<feature type="domain" description="NusB/RsmB/TIM44" evidence="6">
    <location>
        <begin position="31"/>
        <end position="114"/>
    </location>
</feature>
<comment type="similarity">
    <text evidence="1">Belongs to the NusB family.</text>
</comment>
<evidence type="ECO:0000313" key="7">
    <source>
        <dbReference type="EMBL" id="OGD71188.1"/>
    </source>
</evidence>
<protein>
    <submittedName>
        <fullName evidence="7">Transcription antitermination factor NusB</fullName>
    </submittedName>
</protein>
<evidence type="ECO:0000259" key="6">
    <source>
        <dbReference type="Pfam" id="PF01029"/>
    </source>
</evidence>
<dbReference type="PANTHER" id="PTHR11078:SF3">
    <property type="entry name" value="ANTITERMINATION NUSB DOMAIN-CONTAINING PROTEIN"/>
    <property type="match status" value="1"/>
</dbReference>
<dbReference type="EMBL" id="MFAG01000039">
    <property type="protein sequence ID" value="OGD71188.1"/>
    <property type="molecule type" value="Genomic_DNA"/>
</dbReference>
<dbReference type="GO" id="GO:0006353">
    <property type="term" value="P:DNA-templated transcription termination"/>
    <property type="evidence" value="ECO:0007669"/>
    <property type="project" value="InterPro"/>
</dbReference>
<accession>A0A1F5EUW2</accession>
<evidence type="ECO:0000256" key="1">
    <source>
        <dbReference type="ARBA" id="ARBA00005952"/>
    </source>
</evidence>
<evidence type="ECO:0000256" key="4">
    <source>
        <dbReference type="ARBA" id="ARBA00023015"/>
    </source>
</evidence>
<sequence>MKTAADPRHLNRIKAFKQIFARSFLDQVVDNDLATNTISHQDEIDEIIKKCAPEWPLSQINRVDLSVLRLAVYELLYKADVPTKVVLDEAVEIAKRYGGGSSSSFVNGALAAALKLTNRET</sequence>
<dbReference type="AlphaFoldDB" id="A0A1F5EUW2"/>
<dbReference type="GO" id="GO:0003723">
    <property type="term" value="F:RNA binding"/>
    <property type="evidence" value="ECO:0007669"/>
    <property type="project" value="UniProtKB-KW"/>
</dbReference>
<keyword evidence="2" id="KW-0889">Transcription antitermination</keyword>
<evidence type="ECO:0000256" key="3">
    <source>
        <dbReference type="ARBA" id="ARBA00022884"/>
    </source>
</evidence>
<dbReference type="GO" id="GO:0005829">
    <property type="term" value="C:cytosol"/>
    <property type="evidence" value="ECO:0007669"/>
    <property type="project" value="TreeGrafter"/>
</dbReference>
<keyword evidence="3" id="KW-0694">RNA-binding</keyword>
<name>A0A1F5EUW2_9BACT</name>
<gene>
    <name evidence="7" type="ORF">A2703_02380</name>
</gene>
<dbReference type="InterPro" id="IPR006027">
    <property type="entry name" value="NusB_RsmB_TIM44"/>
</dbReference>
<keyword evidence="4" id="KW-0805">Transcription regulation</keyword>
<dbReference type="InterPro" id="IPR011605">
    <property type="entry name" value="NusB_fam"/>
</dbReference>
<dbReference type="Pfam" id="PF01029">
    <property type="entry name" value="NusB"/>
    <property type="match status" value="1"/>
</dbReference>
<dbReference type="InterPro" id="IPR035926">
    <property type="entry name" value="NusB-like_sf"/>
</dbReference>
<dbReference type="SUPFAM" id="SSF48013">
    <property type="entry name" value="NusB-like"/>
    <property type="match status" value="1"/>
</dbReference>
<dbReference type="Gene3D" id="1.10.940.10">
    <property type="entry name" value="NusB-like"/>
    <property type="match status" value="1"/>
</dbReference>
<dbReference type="Proteomes" id="UP000177979">
    <property type="component" value="Unassembled WGS sequence"/>
</dbReference>
<proteinExistence type="inferred from homology"/>
<dbReference type="NCBIfam" id="TIGR01951">
    <property type="entry name" value="nusB"/>
    <property type="match status" value="1"/>
</dbReference>
<dbReference type="GO" id="GO:0031564">
    <property type="term" value="P:transcription antitermination"/>
    <property type="evidence" value="ECO:0007669"/>
    <property type="project" value="UniProtKB-KW"/>
</dbReference>
<comment type="caution">
    <text evidence="7">The sequence shown here is derived from an EMBL/GenBank/DDBJ whole genome shotgun (WGS) entry which is preliminary data.</text>
</comment>